<dbReference type="EMBL" id="MH341391">
    <property type="protein sequence ID" value="AYN62262.1"/>
    <property type="molecule type" value="Genomic_DNA"/>
</dbReference>
<evidence type="ECO:0000313" key="1">
    <source>
        <dbReference type="EMBL" id="AYN62262.1"/>
    </source>
</evidence>
<accession>A0A3G2KSH6</accession>
<name>A0A3G2KSH6_9CYAN</name>
<proteinExistence type="predicted"/>
<reference evidence="1" key="1">
    <citation type="journal article" date="2018" name="ACS Chem. Biol.">
        <title>Insertions within the Saxitoxin Biosynthetic Gene Cluster Result in Differential Toxin Profiles.</title>
        <authorList>
            <person name="Cullen A."/>
            <person name="D'Agostino P.M."/>
            <person name="Mazmouz R."/>
            <person name="Pickford R."/>
            <person name="Wood S."/>
            <person name="Neilan B.A."/>
        </authorList>
    </citation>
    <scope>NUCLEOTIDE SEQUENCE</scope>
    <source>
        <strain evidence="1">CAWBG524</strain>
    </source>
</reference>
<protein>
    <submittedName>
        <fullName evidence="1">Uncharacterized protein</fullName>
    </submittedName>
</protein>
<dbReference type="AlphaFoldDB" id="A0A3G2KSH6"/>
<sequence>MFYQRLRVDGAIAGSFEAARTTLIDWGINISLKRIERLTYYFGKIGIDLRKNKLNDLESGTLSNLNTLKDQRVVIAADGGRTRIRINKKGRFQGLWDD</sequence>
<organism evidence="1">
    <name type="scientific">Heteroscytonema crispum UCFS10</name>
    <dbReference type="NCBI Taxonomy" id="1885250"/>
    <lineage>
        <taxon>Bacteria</taxon>
        <taxon>Bacillati</taxon>
        <taxon>Cyanobacteriota</taxon>
        <taxon>Cyanophyceae</taxon>
        <taxon>Nostocales</taxon>
        <taxon>Heteroscytonemataceae</taxon>
        <taxon>Heteroscytonema</taxon>
    </lineage>
</organism>